<dbReference type="PANTHER" id="PTHR37042">
    <property type="entry name" value="OUTER MEMBRANE PROTEIN RV1973"/>
    <property type="match status" value="1"/>
</dbReference>
<keyword evidence="2 4" id="KW-0472">Membrane</keyword>
<dbReference type="InterPro" id="IPR032710">
    <property type="entry name" value="NTF2-like_dom_sf"/>
</dbReference>
<gene>
    <name evidence="5" type="ORF">KDA82_16900</name>
</gene>
<keyword evidence="4" id="KW-0812">Transmembrane</keyword>
<dbReference type="GO" id="GO:0016020">
    <property type="term" value="C:membrane"/>
    <property type="evidence" value="ECO:0007669"/>
    <property type="project" value="UniProtKB-SubCell"/>
</dbReference>
<dbReference type="SUPFAM" id="SSF54427">
    <property type="entry name" value="NTF2-like"/>
    <property type="match status" value="1"/>
</dbReference>
<reference evidence="5" key="1">
    <citation type="submission" date="2021-04" db="EMBL/GenBank/DDBJ databases">
        <title>Sequencing of actinobacteria type strains.</title>
        <authorList>
            <person name="Nguyen G.-S."/>
            <person name="Wentzel A."/>
        </authorList>
    </citation>
    <scope>NUCLEOTIDE SEQUENCE</scope>
    <source>
        <strain evidence="5">DSM 42095</strain>
    </source>
</reference>
<dbReference type="EMBL" id="JAGSMN010000365">
    <property type="protein sequence ID" value="MBR7674668.1"/>
    <property type="molecule type" value="Genomic_DNA"/>
</dbReference>
<keyword evidence="6" id="KW-1185">Reference proteome</keyword>
<feature type="transmembrane region" description="Helical" evidence="4">
    <location>
        <begin position="73"/>
        <end position="93"/>
    </location>
</feature>
<feature type="region of interest" description="Disordered" evidence="3">
    <location>
        <begin position="1"/>
        <end position="69"/>
    </location>
</feature>
<evidence type="ECO:0000256" key="3">
    <source>
        <dbReference type="SAM" id="MobiDB-lite"/>
    </source>
</evidence>
<evidence type="ECO:0000256" key="4">
    <source>
        <dbReference type="SAM" id="Phobius"/>
    </source>
</evidence>
<name>A0A8T4ISK1_9ACTN</name>
<dbReference type="Proteomes" id="UP000675554">
    <property type="component" value="Unassembled WGS sequence"/>
</dbReference>
<organism evidence="5 6">
    <name type="scientific">Streptomyces daliensis</name>
    <dbReference type="NCBI Taxonomy" id="299421"/>
    <lineage>
        <taxon>Bacteria</taxon>
        <taxon>Bacillati</taxon>
        <taxon>Actinomycetota</taxon>
        <taxon>Actinomycetes</taxon>
        <taxon>Kitasatosporales</taxon>
        <taxon>Streptomycetaceae</taxon>
        <taxon>Streptomyces</taxon>
    </lineage>
</organism>
<keyword evidence="4" id="KW-1133">Transmembrane helix</keyword>
<protein>
    <submittedName>
        <fullName evidence="5">Nuclear transport factor 2 family protein</fullName>
    </submittedName>
</protein>
<proteinExistence type="predicted"/>
<feature type="compositionally biased region" description="Basic and acidic residues" evidence="3">
    <location>
        <begin position="57"/>
        <end position="67"/>
    </location>
</feature>
<evidence type="ECO:0000313" key="5">
    <source>
        <dbReference type="EMBL" id="MBR7674668.1"/>
    </source>
</evidence>
<comment type="subcellular location">
    <subcellularLocation>
        <location evidence="1">Membrane</location>
    </subcellularLocation>
</comment>
<dbReference type="AlphaFoldDB" id="A0A8T4ISK1"/>
<feature type="compositionally biased region" description="Basic and acidic residues" evidence="3">
    <location>
        <begin position="27"/>
        <end position="44"/>
    </location>
</feature>
<comment type="caution">
    <text evidence="5">The sequence shown here is derived from an EMBL/GenBank/DDBJ whole genome shotgun (WGS) entry which is preliminary data.</text>
</comment>
<sequence length="249" mass="27187">MSTTRHLINRRRRLESLTSAASPVREQPPRDTDVARRPKPDPRPRPRAAPQVPQRPDPAREARDATGRRRRRVPLPAVLGVVTVLLGGFGVWAGDEARALREDASVRNTALTDTARTSKLKGEISRSVGALFSYDHADAARTEKAAQKLLTGKAVEQHRKMLAGVREKGPGQKSVLTTTVTGSGVELLDGDRARVLVYADQRHTRTSGKGGKDEAAGPTYAPAMFAVDTVFRDGVWKITRIDTFGRGRS</sequence>
<accession>A0A8T4ISK1</accession>
<evidence type="ECO:0000313" key="6">
    <source>
        <dbReference type="Proteomes" id="UP000675554"/>
    </source>
</evidence>
<dbReference type="PANTHER" id="PTHR37042:SF4">
    <property type="entry name" value="OUTER MEMBRANE PROTEIN RV1973"/>
    <property type="match status" value="1"/>
</dbReference>
<evidence type="ECO:0000256" key="1">
    <source>
        <dbReference type="ARBA" id="ARBA00004370"/>
    </source>
</evidence>
<evidence type="ECO:0000256" key="2">
    <source>
        <dbReference type="ARBA" id="ARBA00023136"/>
    </source>
</evidence>